<dbReference type="EMBL" id="JBHSEC010000022">
    <property type="protein sequence ID" value="MFC4411732.1"/>
    <property type="molecule type" value="Genomic_DNA"/>
</dbReference>
<reference evidence="3" key="1">
    <citation type="journal article" date="2019" name="Int. J. Syst. Evol. Microbiol.">
        <title>The Global Catalogue of Microorganisms (GCM) 10K type strain sequencing project: providing services to taxonomists for standard genome sequencing and annotation.</title>
        <authorList>
            <consortium name="The Broad Institute Genomics Platform"/>
            <consortium name="The Broad Institute Genome Sequencing Center for Infectious Disease"/>
            <person name="Wu L."/>
            <person name="Ma J."/>
        </authorList>
    </citation>
    <scope>NUCLEOTIDE SEQUENCE [LARGE SCALE GENOMIC DNA]</scope>
    <source>
        <strain evidence="3">CCUG 59778</strain>
    </source>
</reference>
<protein>
    <submittedName>
        <fullName evidence="2">Glycosyltransferase family 2 protein</fullName>
    </submittedName>
</protein>
<proteinExistence type="predicted"/>
<organism evidence="2 3">
    <name type="scientific">Chungangia koreensis</name>
    <dbReference type="NCBI Taxonomy" id="752657"/>
    <lineage>
        <taxon>Bacteria</taxon>
        <taxon>Bacillati</taxon>
        <taxon>Bacillota</taxon>
        <taxon>Bacilli</taxon>
        <taxon>Lactobacillales</taxon>
        <taxon>Chungangia</taxon>
    </lineage>
</organism>
<evidence type="ECO:0000313" key="3">
    <source>
        <dbReference type="Proteomes" id="UP001595817"/>
    </source>
</evidence>
<dbReference type="Gene3D" id="3.90.550.10">
    <property type="entry name" value="Spore Coat Polysaccharide Biosynthesis Protein SpsA, Chain A"/>
    <property type="match status" value="1"/>
</dbReference>
<sequence length="242" mass="27832">MRNSAIVIPALNPSEILIDYVEELLQKGAPLVLVVNDGSTQELNHIFEHLSSMERCHVLTHDVNRGKGRALKTAFEHFLTNETNLKGVVTADSDGQHSVQDIAKVAEALETGERSLILGVRDLNAEHVPFRSTLGNRLTTQFFYWLFGYRLEDTQTGLRGIPTSEIHTLTQLKGERYEYEINMLIYARRNQLPFHEIPIETIYFNNNEGSHYKSIRDSAKIFRRMVREFFESKNRKQREAGL</sequence>
<feature type="domain" description="Glycosyltransferase 2-like" evidence="1">
    <location>
        <begin position="6"/>
        <end position="137"/>
    </location>
</feature>
<dbReference type="InterPro" id="IPR001173">
    <property type="entry name" value="Glyco_trans_2-like"/>
</dbReference>
<dbReference type="RefSeq" id="WP_378157014.1">
    <property type="nucleotide sequence ID" value="NZ_JBHSEC010000022.1"/>
</dbReference>
<dbReference type="CDD" id="cd04179">
    <property type="entry name" value="DPM_DPG-synthase_like"/>
    <property type="match status" value="1"/>
</dbReference>
<evidence type="ECO:0000313" key="2">
    <source>
        <dbReference type="EMBL" id="MFC4411732.1"/>
    </source>
</evidence>
<name>A0ABV8XAT9_9LACT</name>
<dbReference type="Proteomes" id="UP001595817">
    <property type="component" value="Unassembled WGS sequence"/>
</dbReference>
<dbReference type="InterPro" id="IPR029044">
    <property type="entry name" value="Nucleotide-diphossugar_trans"/>
</dbReference>
<keyword evidence="3" id="KW-1185">Reference proteome</keyword>
<comment type="caution">
    <text evidence="2">The sequence shown here is derived from an EMBL/GenBank/DDBJ whole genome shotgun (WGS) entry which is preliminary data.</text>
</comment>
<dbReference type="SUPFAM" id="SSF53448">
    <property type="entry name" value="Nucleotide-diphospho-sugar transferases"/>
    <property type="match status" value="1"/>
</dbReference>
<dbReference type="Pfam" id="PF00535">
    <property type="entry name" value="Glycos_transf_2"/>
    <property type="match status" value="1"/>
</dbReference>
<accession>A0ABV8XAT9</accession>
<evidence type="ECO:0000259" key="1">
    <source>
        <dbReference type="Pfam" id="PF00535"/>
    </source>
</evidence>
<dbReference type="PANTHER" id="PTHR10859">
    <property type="entry name" value="GLYCOSYL TRANSFERASE"/>
    <property type="match status" value="1"/>
</dbReference>
<dbReference type="PANTHER" id="PTHR10859:SF114">
    <property type="entry name" value="DOLICHOL-PHOSPHATE MANNOSYLTRANSFERASE"/>
    <property type="match status" value="1"/>
</dbReference>
<gene>
    <name evidence="2" type="ORF">ACFOZY_15180</name>
</gene>